<gene>
    <name evidence="2" type="ORF">PoMZ_12336</name>
</gene>
<sequence length="87" mass="9746">MRVGDKTEGMDVEWQEAQAEDVLGVKRCAQGPAKDRNSLPRIPIPGSAHTGRTIELQLLVLRGPHYSRHDRSEGRVEALHSSHYPLH</sequence>
<reference evidence="2 3" key="1">
    <citation type="journal article" date="2019" name="Mol. Biol. Evol.">
        <title>Blast fungal genomes show frequent chromosomal changes, gene gains and losses, and effector gene turnover.</title>
        <authorList>
            <person name="Gomez Luciano L.B."/>
            <person name="Jason Tsai I."/>
            <person name="Chuma I."/>
            <person name="Tosa Y."/>
            <person name="Chen Y.H."/>
            <person name="Li J.Y."/>
            <person name="Li M.Y."/>
            <person name="Jade Lu M.Y."/>
            <person name="Nakayashiki H."/>
            <person name="Li W.H."/>
        </authorList>
    </citation>
    <scope>NUCLEOTIDE SEQUENCE [LARGE SCALE GENOMIC DNA]</scope>
    <source>
        <strain evidence="2">MZ5-1-6</strain>
    </source>
</reference>
<dbReference type="AlphaFoldDB" id="A0A4P7NSE7"/>
<name>A0A4P7NSE7_PYROR</name>
<dbReference type="EMBL" id="CP034210">
    <property type="protein sequence ID" value="QBZ65377.1"/>
    <property type="molecule type" value="Genomic_DNA"/>
</dbReference>
<evidence type="ECO:0000256" key="1">
    <source>
        <dbReference type="SAM" id="MobiDB-lite"/>
    </source>
</evidence>
<evidence type="ECO:0000313" key="2">
    <source>
        <dbReference type="EMBL" id="QBZ65377.1"/>
    </source>
</evidence>
<proteinExistence type="predicted"/>
<feature type="region of interest" description="Disordered" evidence="1">
    <location>
        <begin position="66"/>
        <end position="87"/>
    </location>
</feature>
<dbReference type="Proteomes" id="UP000294847">
    <property type="component" value="Chromosome 7"/>
</dbReference>
<accession>A0A4P7NSE7</accession>
<protein>
    <submittedName>
        <fullName evidence="2">Uncharacterized protein</fullName>
    </submittedName>
</protein>
<organism evidence="2 3">
    <name type="scientific">Pyricularia oryzae</name>
    <name type="common">Rice blast fungus</name>
    <name type="synonym">Magnaporthe oryzae</name>
    <dbReference type="NCBI Taxonomy" id="318829"/>
    <lineage>
        <taxon>Eukaryota</taxon>
        <taxon>Fungi</taxon>
        <taxon>Dikarya</taxon>
        <taxon>Ascomycota</taxon>
        <taxon>Pezizomycotina</taxon>
        <taxon>Sordariomycetes</taxon>
        <taxon>Sordariomycetidae</taxon>
        <taxon>Magnaporthales</taxon>
        <taxon>Pyriculariaceae</taxon>
        <taxon>Pyricularia</taxon>
    </lineage>
</organism>
<evidence type="ECO:0000313" key="3">
    <source>
        <dbReference type="Proteomes" id="UP000294847"/>
    </source>
</evidence>
<feature type="compositionally biased region" description="Basic and acidic residues" evidence="1">
    <location>
        <begin position="67"/>
        <end position="80"/>
    </location>
</feature>